<dbReference type="Pfam" id="PF00153">
    <property type="entry name" value="Mito_carr"/>
    <property type="match status" value="3"/>
</dbReference>
<dbReference type="InParanoid" id="A0A167PYS6"/>
<dbReference type="PRINTS" id="PR00926">
    <property type="entry name" value="MITOCARRIER"/>
</dbReference>
<accession>A0A167PYS6</accession>
<evidence type="ECO:0000256" key="6">
    <source>
        <dbReference type="ARBA" id="ARBA00022792"/>
    </source>
</evidence>
<dbReference type="EMBL" id="KV440973">
    <property type="protein sequence ID" value="OAD78779.1"/>
    <property type="molecule type" value="Genomic_DNA"/>
</dbReference>
<comment type="similarity">
    <text evidence="2 11">Belongs to the mitochondrial carrier (TC 2.A.29) family.</text>
</comment>
<keyword evidence="14" id="KW-1185">Reference proteome</keyword>
<evidence type="ECO:0000256" key="4">
    <source>
        <dbReference type="ARBA" id="ARBA00022692"/>
    </source>
</evidence>
<dbReference type="InterPro" id="IPR002067">
    <property type="entry name" value="MCP"/>
</dbReference>
<dbReference type="PANTHER" id="PTHR45760:SF2">
    <property type="entry name" value="FI19922P1-RELATED"/>
    <property type="match status" value="1"/>
</dbReference>
<keyword evidence="8" id="KW-0496">Mitochondrion</keyword>
<dbReference type="GO" id="GO:0005743">
    <property type="term" value="C:mitochondrial inner membrane"/>
    <property type="evidence" value="ECO:0007669"/>
    <property type="project" value="UniProtKB-SubCell"/>
</dbReference>
<dbReference type="AlphaFoldDB" id="A0A167PYS6"/>
<evidence type="ECO:0008006" key="15">
    <source>
        <dbReference type="Google" id="ProtNLM"/>
    </source>
</evidence>
<name>A0A167PYS6_PHYB8</name>
<evidence type="ECO:0000256" key="9">
    <source>
        <dbReference type="ARBA" id="ARBA00023136"/>
    </source>
</evidence>
<evidence type="ECO:0000256" key="5">
    <source>
        <dbReference type="ARBA" id="ARBA00022737"/>
    </source>
</evidence>
<proteinExistence type="inferred from homology"/>
<keyword evidence="3 11" id="KW-0813">Transport</keyword>
<evidence type="ECO:0000313" key="14">
    <source>
        <dbReference type="Proteomes" id="UP000077315"/>
    </source>
</evidence>
<organism evidence="13 14">
    <name type="scientific">Phycomyces blakesleeanus (strain ATCC 8743b / DSM 1359 / FGSC 10004 / NBRC 33097 / NRRL 1555)</name>
    <dbReference type="NCBI Taxonomy" id="763407"/>
    <lineage>
        <taxon>Eukaryota</taxon>
        <taxon>Fungi</taxon>
        <taxon>Fungi incertae sedis</taxon>
        <taxon>Mucoromycota</taxon>
        <taxon>Mucoromycotina</taxon>
        <taxon>Mucoromycetes</taxon>
        <taxon>Mucorales</taxon>
        <taxon>Phycomycetaceae</taxon>
        <taxon>Phycomyces</taxon>
    </lineage>
</organism>
<dbReference type="STRING" id="763407.A0A167PYS6"/>
<dbReference type="OrthoDB" id="1747031at2759"/>
<sequence length="329" mass="36126">MADTNELDFYEVDEAYVIQNSAIPNAGEITSAERMLSACSGGVFTTLLMTPLDVVKVRMQSRDVPKRGLTSTVTPALNGGTLTVMKSIIHGEGFFMLWRGLSAGLVMAVPSTVIYFAGYDWMRQQTQNSRFANSVLHDSSPLWAGALARIVAATIISPLELFRTRLQAAEGKHGVTGVSKGIIEMVKRDGPTSLWRGISSTLLRDVPFSAFYWMGYENIKHHLQSRPSYKHDTMSNFQSSFIAGASSGMLASVVTTPFDVIKTQRQISSIKDMPLSRLIKDIIASEGYKGFFRGTAPRVIKVAPGCAIMISSYEFGKLVFADRRRAKST</sequence>
<dbReference type="VEuPathDB" id="FungiDB:PHYBLDRAFT_179699"/>
<evidence type="ECO:0000256" key="7">
    <source>
        <dbReference type="ARBA" id="ARBA00022989"/>
    </source>
</evidence>
<gene>
    <name evidence="13" type="ORF">PHYBLDRAFT_179699</name>
</gene>
<keyword evidence="4 10" id="KW-0812">Transmembrane</keyword>
<dbReference type="FunCoup" id="A0A167PYS6">
    <property type="interactions" value="436"/>
</dbReference>
<dbReference type="PROSITE" id="PS50920">
    <property type="entry name" value="SOLCAR"/>
    <property type="match status" value="3"/>
</dbReference>
<evidence type="ECO:0000256" key="11">
    <source>
        <dbReference type="RuleBase" id="RU000488"/>
    </source>
</evidence>
<evidence type="ECO:0000256" key="12">
    <source>
        <dbReference type="SAM" id="Phobius"/>
    </source>
</evidence>
<dbReference type="SUPFAM" id="SSF103506">
    <property type="entry name" value="Mitochondrial carrier"/>
    <property type="match status" value="1"/>
</dbReference>
<keyword evidence="9 10" id="KW-0472">Membrane</keyword>
<evidence type="ECO:0000256" key="10">
    <source>
        <dbReference type="PROSITE-ProRule" id="PRU00282"/>
    </source>
</evidence>
<dbReference type="Gene3D" id="1.50.40.10">
    <property type="entry name" value="Mitochondrial carrier domain"/>
    <property type="match status" value="1"/>
</dbReference>
<evidence type="ECO:0000256" key="3">
    <source>
        <dbReference type="ARBA" id="ARBA00022448"/>
    </source>
</evidence>
<comment type="subcellular location">
    <subcellularLocation>
        <location evidence="1">Mitochondrion inner membrane</location>
        <topology evidence="1">Multi-pass membrane protein</topology>
    </subcellularLocation>
</comment>
<reference evidence="14" key="1">
    <citation type="submission" date="2015-06" db="EMBL/GenBank/DDBJ databases">
        <title>Expansion of signal transduction pathways in fungi by whole-genome duplication.</title>
        <authorList>
            <consortium name="DOE Joint Genome Institute"/>
            <person name="Corrochano L.M."/>
            <person name="Kuo A."/>
            <person name="Marcet-Houben M."/>
            <person name="Polaino S."/>
            <person name="Salamov A."/>
            <person name="Villalobos J.M."/>
            <person name="Alvarez M.I."/>
            <person name="Avalos J."/>
            <person name="Benito E.P."/>
            <person name="Benoit I."/>
            <person name="Burger G."/>
            <person name="Camino L.P."/>
            <person name="Canovas D."/>
            <person name="Cerda-Olmedo E."/>
            <person name="Cheng J.-F."/>
            <person name="Dominguez A."/>
            <person name="Elias M."/>
            <person name="Eslava A.P."/>
            <person name="Glaser F."/>
            <person name="Grimwood J."/>
            <person name="Gutierrez G."/>
            <person name="Heitman J."/>
            <person name="Henrissat B."/>
            <person name="Iturriaga E.A."/>
            <person name="Lang B.F."/>
            <person name="Lavin J.L."/>
            <person name="Lee S."/>
            <person name="Li W."/>
            <person name="Lindquist E."/>
            <person name="Lopez-Garcia S."/>
            <person name="Luque E.M."/>
            <person name="Marcos A.T."/>
            <person name="Martin J."/>
            <person name="McCluskey K."/>
            <person name="Medina H.R."/>
            <person name="Miralles-Duran A."/>
            <person name="Miyazaki A."/>
            <person name="Munoz-Torres E."/>
            <person name="Oguiza J.A."/>
            <person name="Ohm R."/>
            <person name="Olmedo M."/>
            <person name="Orejas M."/>
            <person name="Ortiz-Castellanos L."/>
            <person name="Pisabarro A.G."/>
            <person name="Rodriguez-Romero J."/>
            <person name="Ruiz-Herrera J."/>
            <person name="Ruiz-Vazquez R."/>
            <person name="Sanz C."/>
            <person name="Schackwitz W."/>
            <person name="Schmutz J."/>
            <person name="Shahriari M."/>
            <person name="Shelest E."/>
            <person name="Silva-Franco F."/>
            <person name="Soanes D."/>
            <person name="Syed K."/>
            <person name="Tagua V.G."/>
            <person name="Talbot N.J."/>
            <person name="Thon M."/>
            <person name="De vries R.P."/>
            <person name="Wiebenga A."/>
            <person name="Yadav J.S."/>
            <person name="Braun E.L."/>
            <person name="Baker S."/>
            <person name="Garre V."/>
            <person name="Horwitz B."/>
            <person name="Torres-Martinez S."/>
            <person name="Idnurm A."/>
            <person name="Herrera-Estrella A."/>
            <person name="Gabaldon T."/>
            <person name="Grigoriev I.V."/>
        </authorList>
    </citation>
    <scope>NUCLEOTIDE SEQUENCE [LARGE SCALE GENOMIC DNA]</scope>
    <source>
        <strain evidence="14">NRRL 1555(-)</strain>
    </source>
</reference>
<feature type="repeat" description="Solcar" evidence="10">
    <location>
        <begin position="235"/>
        <end position="319"/>
    </location>
</feature>
<dbReference type="InterPro" id="IPR023395">
    <property type="entry name" value="MCP_dom_sf"/>
</dbReference>
<feature type="repeat" description="Solcar" evidence="10">
    <location>
        <begin position="136"/>
        <end position="222"/>
    </location>
</feature>
<dbReference type="InterPro" id="IPR045315">
    <property type="entry name" value="Mtm1-like"/>
</dbReference>
<evidence type="ECO:0000256" key="8">
    <source>
        <dbReference type="ARBA" id="ARBA00023128"/>
    </source>
</evidence>
<evidence type="ECO:0000256" key="2">
    <source>
        <dbReference type="ARBA" id="ARBA00006375"/>
    </source>
</evidence>
<dbReference type="InterPro" id="IPR018108">
    <property type="entry name" value="MCP_transmembrane"/>
</dbReference>
<dbReference type="GO" id="GO:1990542">
    <property type="term" value="P:mitochondrial transmembrane transport"/>
    <property type="evidence" value="ECO:0007669"/>
    <property type="project" value="InterPro"/>
</dbReference>
<evidence type="ECO:0000256" key="1">
    <source>
        <dbReference type="ARBA" id="ARBA00004448"/>
    </source>
</evidence>
<dbReference type="PANTHER" id="PTHR45760">
    <property type="entry name" value="FI19922P1-RELATED"/>
    <property type="match status" value="1"/>
</dbReference>
<feature type="transmembrane region" description="Helical" evidence="12">
    <location>
        <begin position="96"/>
        <end position="122"/>
    </location>
</feature>
<dbReference type="GeneID" id="28999103"/>
<keyword evidence="5" id="KW-0677">Repeat</keyword>
<dbReference type="Proteomes" id="UP000077315">
    <property type="component" value="Unassembled WGS sequence"/>
</dbReference>
<feature type="repeat" description="Solcar" evidence="10">
    <location>
        <begin position="29"/>
        <end position="125"/>
    </location>
</feature>
<dbReference type="RefSeq" id="XP_018296819.1">
    <property type="nucleotide sequence ID" value="XM_018438197.1"/>
</dbReference>
<keyword evidence="7 12" id="KW-1133">Transmembrane helix</keyword>
<keyword evidence="6" id="KW-0999">Mitochondrion inner membrane</keyword>
<evidence type="ECO:0000313" key="13">
    <source>
        <dbReference type="EMBL" id="OAD78779.1"/>
    </source>
</evidence>
<protein>
    <recommendedName>
        <fullName evidence="15">Mitochondrial carrier protein</fullName>
    </recommendedName>
</protein>